<dbReference type="Proteomes" id="UP000275461">
    <property type="component" value="Unassembled WGS sequence"/>
</dbReference>
<dbReference type="Pfam" id="PF02538">
    <property type="entry name" value="Hydantoinase_B"/>
    <property type="match status" value="1"/>
</dbReference>
<keyword evidence="3" id="KW-1185">Reference proteome</keyword>
<organism evidence="2 3">
    <name type="scientific">Alkalispirillum mobile</name>
    <dbReference type="NCBI Taxonomy" id="85925"/>
    <lineage>
        <taxon>Bacteria</taxon>
        <taxon>Pseudomonadati</taxon>
        <taxon>Pseudomonadota</taxon>
        <taxon>Gammaproteobacteria</taxon>
        <taxon>Chromatiales</taxon>
        <taxon>Ectothiorhodospiraceae</taxon>
        <taxon>Alkalispirillum</taxon>
    </lineage>
</organism>
<dbReference type="GO" id="GO:0003824">
    <property type="term" value="F:catalytic activity"/>
    <property type="evidence" value="ECO:0007669"/>
    <property type="project" value="InterPro"/>
</dbReference>
<name>A0A498C6V1_9GAMM</name>
<dbReference type="AlphaFoldDB" id="A0A498C6V1"/>
<dbReference type="RefSeq" id="WP_121441529.1">
    <property type="nucleotide sequence ID" value="NZ_RCDA01000001.1"/>
</dbReference>
<feature type="domain" description="Hydantoinase B/oxoprolinase" evidence="1">
    <location>
        <begin position="57"/>
        <end position="634"/>
    </location>
</feature>
<dbReference type="EMBL" id="RCDA01000001">
    <property type="protein sequence ID" value="RLK51093.1"/>
    <property type="molecule type" value="Genomic_DNA"/>
</dbReference>
<accession>A0A498C6V1</accession>
<comment type="caution">
    <text evidence="2">The sequence shown here is derived from an EMBL/GenBank/DDBJ whole genome shotgun (WGS) entry which is preliminary data.</text>
</comment>
<evidence type="ECO:0000313" key="2">
    <source>
        <dbReference type="EMBL" id="RLK51093.1"/>
    </source>
</evidence>
<protein>
    <submittedName>
        <fullName evidence="2">Acetone carboxylase alpha subunit</fullName>
    </submittedName>
</protein>
<proteinExistence type="predicted"/>
<evidence type="ECO:0000313" key="3">
    <source>
        <dbReference type="Proteomes" id="UP000275461"/>
    </source>
</evidence>
<reference evidence="2 3" key="1">
    <citation type="submission" date="2018-10" db="EMBL/GenBank/DDBJ databases">
        <title>Genomic Encyclopedia of Type Strains, Phase IV (KMG-IV): sequencing the most valuable type-strain genomes for metagenomic binning, comparative biology and taxonomic classification.</title>
        <authorList>
            <person name="Goeker M."/>
        </authorList>
    </citation>
    <scope>NUCLEOTIDE SEQUENCE [LARGE SCALE GENOMIC DNA]</scope>
    <source>
        <strain evidence="2 3">DSM 12769</strain>
    </source>
</reference>
<dbReference type="InterPro" id="IPR003692">
    <property type="entry name" value="Hydantoinase_B"/>
</dbReference>
<dbReference type="OrthoDB" id="5288472at2"/>
<evidence type="ECO:0000259" key="1">
    <source>
        <dbReference type="Pfam" id="PF02538"/>
    </source>
</evidence>
<sequence>MSYERIEPQSAGATIPTTGIVRGGQTLKQHRDGVLDATRNTGSYAGLTELSLRDEEPIRYNKMFSRLRAGVVDARETAKRIAASPIVEQEGELCFTLYNAAGDAIVTSTGIIIHVGTMGAAIKYMIENDWEHNPGVQDKDIFCNNDSLIGNVHPCDIHTIVPIFWEGRLVGWVGGVTHVIDTGAVGPGSMATGQIQRFGDGYSVTCRKIGANDTLFRDWLHESQRMVRTTRYWMLDERTRVAGCHMIRDMVEELIRDEGIDAYWRFCYESVEHGRRGLQNRIKAMTIPGKYRQVGFVDVPYKHEDVRVPSDFAKVDTIMHTPSEIEIRGDGTWKLDFDGATRWGWHTYNAHQVSFTSGIWVMMTQTLIPTEMINDGAAYGTEFRLPKGTWMNPDDRRVAFSYSWHFLVSSWTALWRGLSRSYFGRGYLEEVNAGNANTSNWLQGGGFNQYDEIHAVNSFECAANGVGASAFGDGISHAAAIWNPEGDMGDMEIWELAEPLVYLGRQIKASSGGSGKYRGGSGWESLRMVWNAKDWTMFFMGNGHISSDWGLMGGFPAASGYRFAAHDTGIKELIEAGKPIPLGGDVDPGERSYEKLIPNAQVKRDKQAITTEEMFKDYDLYLNTMKGGPGFGDPLERDPAMVANDLENGHILPRFAERIYGVVVRETDTGYQVDSKATSERRQALRKARLARAMPTREWMKQERERILKKDASTQVQQMFASSFKLSPRFLAEFKAFWDLPESWELREEELGIPHYGSHYHMDLSELPDVRTVKLVEEE</sequence>
<gene>
    <name evidence="2" type="ORF">DFR31_1009</name>
</gene>